<evidence type="ECO:0000256" key="2">
    <source>
        <dbReference type="ARBA" id="ARBA00037999"/>
    </source>
</evidence>
<dbReference type="InterPro" id="IPR015424">
    <property type="entry name" value="PyrdxlP-dep_Trfase"/>
</dbReference>
<dbReference type="InterPro" id="IPR015421">
    <property type="entry name" value="PyrdxlP-dep_Trfase_major"/>
</dbReference>
<sequence length="382" mass="42466">MHPGDMNHLVPIMPVPLLDLSQQHDALRPQIDDKVLEVMRSGKFILGQYVEEFEQKLASYHNAKHAIGVSSGTDALLLSLMALGIQPGDEVITTPFTFFATAGSIARLGAVPVFIDIDPKTFNLEHQNIEAAITHKTKAIMPVHLFGLPANMGPIMDIAKKHNLKVVEDAAQSIGALYTDKMACTLGDCGCLSFYPSKNLSCMGDAGAIVTNDDDLAAKLRQLRNHGMDGEYKYINIGGNFRIDAIQAAILSIKLDQLDAWTNKRIMHAHRYNRHLEDIAVATPHEYEYRKHVFNQYTIRVHGGARDALLNHLNANGIGARVYYPYPLHTEPCFEYLKYNPGSVPNSEQAATEVLSLPVYPELTRQQQDEVIACIKDFFLSE</sequence>
<evidence type="ECO:0000313" key="6">
    <source>
        <dbReference type="EMBL" id="QDU34475.1"/>
    </source>
</evidence>
<dbReference type="GO" id="GO:0030170">
    <property type="term" value="F:pyridoxal phosphate binding"/>
    <property type="evidence" value="ECO:0007669"/>
    <property type="project" value="UniProtKB-ARBA"/>
</dbReference>
<feature type="active site" description="Proton acceptor" evidence="3">
    <location>
        <position position="198"/>
    </location>
</feature>
<accession>A0A517YW68</accession>
<keyword evidence="1 4" id="KW-0663">Pyridoxal phosphate</keyword>
<name>A0A517YW68_9BACT</name>
<keyword evidence="6" id="KW-0032">Aminotransferase</keyword>
<organism evidence="6 7">
    <name type="scientific">Poriferisphaera corsica</name>
    <dbReference type="NCBI Taxonomy" id="2528020"/>
    <lineage>
        <taxon>Bacteria</taxon>
        <taxon>Pseudomonadati</taxon>
        <taxon>Planctomycetota</taxon>
        <taxon>Phycisphaerae</taxon>
        <taxon>Phycisphaerales</taxon>
        <taxon>Phycisphaeraceae</taxon>
        <taxon>Poriferisphaera</taxon>
    </lineage>
</organism>
<dbReference type="CDD" id="cd00616">
    <property type="entry name" value="AHBA_syn"/>
    <property type="match status" value="1"/>
</dbReference>
<dbReference type="PANTHER" id="PTHR30244:SF36">
    <property type="entry name" value="3-OXO-GLUCOSE-6-PHOSPHATE:GLUTAMATE AMINOTRANSFERASE"/>
    <property type="match status" value="1"/>
</dbReference>
<dbReference type="SUPFAM" id="SSF53383">
    <property type="entry name" value="PLP-dependent transferases"/>
    <property type="match status" value="1"/>
</dbReference>
<dbReference type="PANTHER" id="PTHR30244">
    <property type="entry name" value="TRANSAMINASE"/>
    <property type="match status" value="1"/>
</dbReference>
<dbReference type="InterPro" id="IPR000653">
    <property type="entry name" value="DegT/StrS_aminotransferase"/>
</dbReference>
<feature type="modified residue" description="N6-(pyridoxal phosphate)lysine" evidence="4">
    <location>
        <position position="198"/>
    </location>
</feature>
<evidence type="ECO:0000313" key="7">
    <source>
        <dbReference type="Proteomes" id="UP000317369"/>
    </source>
</evidence>
<dbReference type="Gene3D" id="3.40.640.10">
    <property type="entry name" value="Type I PLP-dependent aspartate aminotransferase-like (Major domain)"/>
    <property type="match status" value="1"/>
</dbReference>
<dbReference type="FunFam" id="3.40.640.10:FF:000089">
    <property type="entry name" value="Aminotransferase, DegT/DnrJ/EryC1/StrS family"/>
    <property type="match status" value="1"/>
</dbReference>
<reference evidence="6 7" key="1">
    <citation type="submission" date="2019-02" db="EMBL/GenBank/DDBJ databases">
        <title>Deep-cultivation of Planctomycetes and their phenomic and genomic characterization uncovers novel biology.</title>
        <authorList>
            <person name="Wiegand S."/>
            <person name="Jogler M."/>
            <person name="Boedeker C."/>
            <person name="Pinto D."/>
            <person name="Vollmers J."/>
            <person name="Rivas-Marin E."/>
            <person name="Kohn T."/>
            <person name="Peeters S.H."/>
            <person name="Heuer A."/>
            <person name="Rast P."/>
            <person name="Oberbeckmann S."/>
            <person name="Bunk B."/>
            <person name="Jeske O."/>
            <person name="Meyerdierks A."/>
            <person name="Storesund J.E."/>
            <person name="Kallscheuer N."/>
            <person name="Luecker S."/>
            <person name="Lage O.M."/>
            <person name="Pohl T."/>
            <person name="Merkel B.J."/>
            <person name="Hornburger P."/>
            <person name="Mueller R.-W."/>
            <person name="Bruemmer F."/>
            <person name="Labrenz M."/>
            <person name="Spormann A.M."/>
            <person name="Op den Camp H."/>
            <person name="Overmann J."/>
            <person name="Amann R."/>
            <person name="Jetten M.S.M."/>
            <person name="Mascher T."/>
            <person name="Medema M.H."/>
            <person name="Devos D.P."/>
            <person name="Kaster A.-K."/>
            <person name="Ovreas L."/>
            <person name="Rohde M."/>
            <person name="Galperin M.Y."/>
            <person name="Jogler C."/>
        </authorList>
    </citation>
    <scope>NUCLEOTIDE SEQUENCE [LARGE SCALE GENOMIC DNA]</scope>
    <source>
        <strain evidence="6 7">KS4</strain>
    </source>
</reference>
<comment type="similarity">
    <text evidence="2 5">Belongs to the DegT/DnrJ/EryC1 family.</text>
</comment>
<dbReference type="EC" id="2.6.1.98" evidence="6"/>
<dbReference type="GO" id="GO:0000271">
    <property type="term" value="P:polysaccharide biosynthetic process"/>
    <property type="evidence" value="ECO:0007669"/>
    <property type="project" value="TreeGrafter"/>
</dbReference>
<evidence type="ECO:0000256" key="3">
    <source>
        <dbReference type="PIRSR" id="PIRSR000390-1"/>
    </source>
</evidence>
<protein>
    <submittedName>
        <fullName evidence="6">Aminotransferase</fullName>
        <ecNumber evidence="6">2.6.1.98</ecNumber>
    </submittedName>
</protein>
<dbReference type="PIRSF" id="PIRSF000390">
    <property type="entry name" value="PLP_StrS"/>
    <property type="match status" value="1"/>
</dbReference>
<proteinExistence type="inferred from homology"/>
<keyword evidence="7" id="KW-1185">Reference proteome</keyword>
<evidence type="ECO:0000256" key="1">
    <source>
        <dbReference type="ARBA" id="ARBA00022898"/>
    </source>
</evidence>
<evidence type="ECO:0000256" key="5">
    <source>
        <dbReference type="RuleBase" id="RU004508"/>
    </source>
</evidence>
<gene>
    <name evidence="6" type="ORF">KS4_25450</name>
</gene>
<dbReference type="Gene3D" id="3.90.1150.10">
    <property type="entry name" value="Aspartate Aminotransferase, domain 1"/>
    <property type="match status" value="1"/>
</dbReference>
<dbReference type="InterPro" id="IPR015422">
    <property type="entry name" value="PyrdxlP-dep_Trfase_small"/>
</dbReference>
<dbReference type="EMBL" id="CP036425">
    <property type="protein sequence ID" value="QDU34475.1"/>
    <property type="molecule type" value="Genomic_DNA"/>
</dbReference>
<dbReference type="Pfam" id="PF01041">
    <property type="entry name" value="DegT_DnrJ_EryC1"/>
    <property type="match status" value="1"/>
</dbReference>
<evidence type="ECO:0000256" key="4">
    <source>
        <dbReference type="PIRSR" id="PIRSR000390-2"/>
    </source>
</evidence>
<keyword evidence="6" id="KW-0808">Transferase</keyword>
<dbReference type="Proteomes" id="UP000317369">
    <property type="component" value="Chromosome"/>
</dbReference>
<dbReference type="AlphaFoldDB" id="A0A517YW68"/>
<dbReference type="GO" id="GO:0008483">
    <property type="term" value="F:transaminase activity"/>
    <property type="evidence" value="ECO:0007669"/>
    <property type="project" value="UniProtKB-KW"/>
</dbReference>
<dbReference type="KEGG" id="pcor:KS4_25450"/>